<evidence type="ECO:0000256" key="4">
    <source>
        <dbReference type="ARBA" id="ARBA00005150"/>
    </source>
</evidence>
<evidence type="ECO:0000256" key="7">
    <source>
        <dbReference type="ARBA" id="ARBA00013023"/>
    </source>
</evidence>
<dbReference type="GO" id="GO:0046872">
    <property type="term" value="F:metal ion binding"/>
    <property type="evidence" value="ECO:0007669"/>
    <property type="project" value="UniProtKB-KW"/>
</dbReference>
<comment type="catalytic activity">
    <reaction evidence="19">
        <text>(6S)-5,6,7,8-tetrahydrofolyl-(gamma-L-Glu)(n) + L-glutamate + ATP = (6S)-5,6,7,8-tetrahydrofolyl-(gamma-L-Glu)(n+1) + ADP + phosphate + H(+)</text>
        <dbReference type="Rhea" id="RHEA:10580"/>
        <dbReference type="Rhea" id="RHEA-COMP:14738"/>
        <dbReference type="Rhea" id="RHEA-COMP:14740"/>
        <dbReference type="ChEBI" id="CHEBI:15378"/>
        <dbReference type="ChEBI" id="CHEBI:29985"/>
        <dbReference type="ChEBI" id="CHEBI:30616"/>
        <dbReference type="ChEBI" id="CHEBI:43474"/>
        <dbReference type="ChEBI" id="CHEBI:141005"/>
        <dbReference type="ChEBI" id="CHEBI:456216"/>
        <dbReference type="EC" id="6.3.2.17"/>
    </reaction>
</comment>
<comment type="catalytic activity">
    <reaction evidence="20">
        <text>10-formyltetrahydrofolyl-(gamma-L-Glu)(n) + L-glutamate + ATP = 10-formyltetrahydrofolyl-(gamma-L-Glu)(n+1) + ADP + phosphate + H(+)</text>
        <dbReference type="Rhea" id="RHEA:51904"/>
        <dbReference type="Rhea" id="RHEA-COMP:13088"/>
        <dbReference type="Rhea" id="RHEA-COMP:14300"/>
        <dbReference type="ChEBI" id="CHEBI:15378"/>
        <dbReference type="ChEBI" id="CHEBI:29985"/>
        <dbReference type="ChEBI" id="CHEBI:30616"/>
        <dbReference type="ChEBI" id="CHEBI:43474"/>
        <dbReference type="ChEBI" id="CHEBI:134413"/>
        <dbReference type="ChEBI" id="CHEBI:456216"/>
        <dbReference type="EC" id="6.3.2.17"/>
    </reaction>
</comment>
<dbReference type="GO" id="GO:0005524">
    <property type="term" value="F:ATP binding"/>
    <property type="evidence" value="ECO:0007669"/>
    <property type="project" value="UniProtKB-KW"/>
</dbReference>
<dbReference type="GO" id="GO:0046656">
    <property type="term" value="P:folic acid biosynthetic process"/>
    <property type="evidence" value="ECO:0007669"/>
    <property type="project" value="UniProtKB-KW"/>
</dbReference>
<dbReference type="SUPFAM" id="SSF53623">
    <property type="entry name" value="MurD-like peptide ligases, catalytic domain"/>
    <property type="match status" value="1"/>
</dbReference>
<evidence type="ECO:0000256" key="2">
    <source>
        <dbReference type="ARBA" id="ARBA00002714"/>
    </source>
</evidence>
<keyword evidence="12" id="KW-0547">Nucleotide-binding</keyword>
<comment type="caution">
    <text evidence="23">The sequence shown here is derived from an EMBL/GenBank/DDBJ whole genome shotgun (WGS) entry which is preliminary data.</text>
</comment>
<dbReference type="AlphaFoldDB" id="A0A2W4SWF3"/>
<reference evidence="23 24" key="1">
    <citation type="journal article" date="2018" name="Aquat. Microb. Ecol.">
        <title>Gammaproteobacterial methanotrophs dominate.</title>
        <authorList>
            <person name="Rissanen A.J."/>
            <person name="Saarenheimo J."/>
            <person name="Tiirola M."/>
            <person name="Peura S."/>
            <person name="Aalto S.L."/>
            <person name="Karvinen A."/>
            <person name="Nykanen H."/>
        </authorList>
    </citation>
    <scope>NUCLEOTIDE SEQUENCE [LARGE SCALE GENOMIC DNA]</scope>
    <source>
        <strain evidence="23">AMbin10</strain>
    </source>
</reference>
<comment type="pathway">
    <text evidence="4">Cofactor biosynthesis; tetrahydrofolylpolyglutamate biosynthesis.</text>
</comment>
<dbReference type="UniPathway" id="UPA00077">
    <property type="reaction ID" value="UER00157"/>
</dbReference>
<sequence>MRFSKLDEWLAWQETLHPKAIDLGLARVRKVYETLLPAGSARPFTLTVGGTNGKGSSVALLDSILRTEGYRVGAYTSPHLLRYNERIKVNGESADDEAICAAFERIERMRNGTSLSFFEFGTLAALQLFSASNLDVQILEVGLGGRLDAVNIIDPDGAMIASIAIDHRDWFGDSRDAIALEKAGILRPDKPAIIGDPSPPSSLIDFAKAKGIGLSCLGRDFGYERLNDGWNWFGTGKRLEHLPMPGIAGEHQLHNASAVIELLRSVGQYRPVSDASIGKGLESVKLAGRYQYFDWPVPVLLDVAHNPQAVEILAGYLRT</sequence>
<keyword evidence="11" id="KW-0479">Metal-binding</keyword>
<name>A0A2W4SWF3_9GAMM</name>
<evidence type="ECO:0000313" key="23">
    <source>
        <dbReference type="EMBL" id="PZN79480.1"/>
    </source>
</evidence>
<dbReference type="FunFam" id="3.40.1190.10:FF:000004">
    <property type="entry name" value="Dihydrofolate synthase/folylpolyglutamate synthase"/>
    <property type="match status" value="1"/>
</dbReference>
<dbReference type="InterPro" id="IPR036565">
    <property type="entry name" value="Mur-like_cat_sf"/>
</dbReference>
<gene>
    <name evidence="23" type="ORF">DM484_11270</name>
</gene>
<dbReference type="GO" id="GO:0004326">
    <property type="term" value="F:tetrahydrofolylpolyglutamate synthase activity"/>
    <property type="evidence" value="ECO:0007669"/>
    <property type="project" value="UniProtKB-EC"/>
</dbReference>
<comment type="catalytic activity">
    <reaction evidence="22">
        <text>7,8-dihydropteroate + L-glutamate + ATP = 7,8-dihydrofolate + ADP + phosphate + H(+)</text>
        <dbReference type="Rhea" id="RHEA:23584"/>
        <dbReference type="ChEBI" id="CHEBI:15378"/>
        <dbReference type="ChEBI" id="CHEBI:17839"/>
        <dbReference type="ChEBI" id="CHEBI:29985"/>
        <dbReference type="ChEBI" id="CHEBI:30616"/>
        <dbReference type="ChEBI" id="CHEBI:43474"/>
        <dbReference type="ChEBI" id="CHEBI:57451"/>
        <dbReference type="ChEBI" id="CHEBI:456216"/>
        <dbReference type="EC" id="6.3.2.12"/>
    </reaction>
</comment>
<keyword evidence="14" id="KW-0460">Magnesium</keyword>
<dbReference type="GO" id="GO:0008841">
    <property type="term" value="F:dihydrofolate synthase activity"/>
    <property type="evidence" value="ECO:0007669"/>
    <property type="project" value="UniProtKB-EC"/>
</dbReference>
<evidence type="ECO:0000256" key="22">
    <source>
        <dbReference type="ARBA" id="ARBA00049161"/>
    </source>
</evidence>
<protein>
    <recommendedName>
        <fullName evidence="9">Dihydrofolate synthase/folylpolyglutamate synthase</fullName>
        <ecNumber evidence="7">6.3.2.12</ecNumber>
        <ecNumber evidence="8">6.3.2.17</ecNumber>
    </recommendedName>
    <alternativeName>
        <fullName evidence="18">Folylpoly-gamma-glutamate synthetase-dihydrofolate synthetase</fullName>
    </alternativeName>
    <alternativeName>
        <fullName evidence="16">Folylpolyglutamate synthetase</fullName>
    </alternativeName>
    <alternativeName>
        <fullName evidence="17">Tetrahydrofolylpolyglutamate synthase</fullName>
    </alternativeName>
</protein>
<evidence type="ECO:0000256" key="1">
    <source>
        <dbReference type="ARBA" id="ARBA00001946"/>
    </source>
</evidence>
<proteinExistence type="inferred from homology"/>
<evidence type="ECO:0000256" key="17">
    <source>
        <dbReference type="ARBA" id="ARBA00030592"/>
    </source>
</evidence>
<accession>A0A2W4SWF3</accession>
<comment type="subunit">
    <text evidence="6">Monomer.</text>
</comment>
<evidence type="ECO:0000256" key="5">
    <source>
        <dbReference type="ARBA" id="ARBA00008276"/>
    </source>
</evidence>
<organism evidence="23 24">
    <name type="scientific">Candidatus Methylumidiphilus alinenensis</name>
    <dbReference type="NCBI Taxonomy" id="2202197"/>
    <lineage>
        <taxon>Bacteria</taxon>
        <taxon>Pseudomonadati</taxon>
        <taxon>Pseudomonadota</taxon>
        <taxon>Gammaproteobacteria</taxon>
        <taxon>Methylococcales</taxon>
        <taxon>Candidatus Methylumidiphilus</taxon>
    </lineage>
</organism>
<comment type="catalytic activity">
    <reaction evidence="21">
        <text>(6R)-5,10-methylenetetrahydrofolyl-(gamma-L-Glu)(n) + L-glutamate + ATP = (6R)-5,10-methylenetetrahydrofolyl-(gamma-L-Glu)(n+1) + ADP + phosphate + H(+)</text>
        <dbReference type="Rhea" id="RHEA:51912"/>
        <dbReference type="Rhea" id="RHEA-COMP:13257"/>
        <dbReference type="Rhea" id="RHEA-COMP:13258"/>
        <dbReference type="ChEBI" id="CHEBI:15378"/>
        <dbReference type="ChEBI" id="CHEBI:29985"/>
        <dbReference type="ChEBI" id="CHEBI:30616"/>
        <dbReference type="ChEBI" id="CHEBI:43474"/>
        <dbReference type="ChEBI" id="CHEBI:136572"/>
        <dbReference type="ChEBI" id="CHEBI:456216"/>
        <dbReference type="EC" id="6.3.2.17"/>
    </reaction>
</comment>
<dbReference type="GO" id="GO:0046654">
    <property type="term" value="P:tetrahydrofolate biosynthetic process"/>
    <property type="evidence" value="ECO:0007669"/>
    <property type="project" value="UniProtKB-UniPathway"/>
</dbReference>
<evidence type="ECO:0000256" key="19">
    <source>
        <dbReference type="ARBA" id="ARBA00047493"/>
    </source>
</evidence>
<keyword evidence="13" id="KW-0067">ATP-binding</keyword>
<evidence type="ECO:0000256" key="9">
    <source>
        <dbReference type="ARBA" id="ARBA00019357"/>
    </source>
</evidence>
<evidence type="ECO:0000256" key="16">
    <source>
        <dbReference type="ARBA" id="ARBA00030048"/>
    </source>
</evidence>
<dbReference type="EC" id="6.3.2.17" evidence="8"/>
<evidence type="ECO:0000256" key="10">
    <source>
        <dbReference type="ARBA" id="ARBA00022598"/>
    </source>
</evidence>
<dbReference type="EC" id="6.3.2.12" evidence="7"/>
<evidence type="ECO:0000256" key="21">
    <source>
        <dbReference type="ARBA" id="ARBA00049035"/>
    </source>
</evidence>
<dbReference type="PROSITE" id="PS01011">
    <property type="entry name" value="FOLYLPOLYGLU_SYNT_1"/>
    <property type="match status" value="1"/>
</dbReference>
<dbReference type="EMBL" id="QJPH01000299">
    <property type="protein sequence ID" value="PZN79480.1"/>
    <property type="molecule type" value="Genomic_DNA"/>
</dbReference>
<dbReference type="InterPro" id="IPR018109">
    <property type="entry name" value="Folylpolyglutamate_synth_CS"/>
</dbReference>
<dbReference type="PANTHER" id="PTHR11136">
    <property type="entry name" value="FOLYLPOLYGLUTAMATE SYNTHASE-RELATED"/>
    <property type="match status" value="1"/>
</dbReference>
<comment type="function">
    <text evidence="2">Functions in two distinct reactions of the de novo folate biosynthetic pathway. Catalyzes the addition of a glutamate residue to dihydropteroate (7,8-dihydropteroate or H2Pte) to form dihydrofolate (7,8-dihydrofolate monoglutamate or H2Pte-Glu). Also catalyzes successive additions of L-glutamate to tetrahydrofolate or 10-formyltetrahydrofolate or 5,10-methylenetetrahydrofolate, leading to folylpolyglutamate derivatives.</text>
</comment>
<comment type="similarity">
    <text evidence="5">Belongs to the folylpolyglutamate synthase family.</text>
</comment>
<evidence type="ECO:0000256" key="8">
    <source>
        <dbReference type="ARBA" id="ARBA00013025"/>
    </source>
</evidence>
<dbReference type="SUPFAM" id="SSF53244">
    <property type="entry name" value="MurD-like peptide ligases, peptide-binding domain"/>
    <property type="match status" value="1"/>
</dbReference>
<keyword evidence="10" id="KW-0436">Ligase</keyword>
<evidence type="ECO:0000256" key="15">
    <source>
        <dbReference type="ARBA" id="ARBA00022909"/>
    </source>
</evidence>
<evidence type="ECO:0000256" key="14">
    <source>
        <dbReference type="ARBA" id="ARBA00022842"/>
    </source>
</evidence>
<dbReference type="InterPro" id="IPR036615">
    <property type="entry name" value="Mur_ligase_C_dom_sf"/>
</dbReference>
<dbReference type="InterPro" id="IPR001645">
    <property type="entry name" value="Folylpolyglutamate_synth"/>
</dbReference>
<evidence type="ECO:0000313" key="24">
    <source>
        <dbReference type="Proteomes" id="UP000249396"/>
    </source>
</evidence>
<evidence type="ECO:0000256" key="13">
    <source>
        <dbReference type="ARBA" id="ARBA00022840"/>
    </source>
</evidence>
<evidence type="ECO:0000256" key="12">
    <source>
        <dbReference type="ARBA" id="ARBA00022741"/>
    </source>
</evidence>
<evidence type="ECO:0000256" key="20">
    <source>
        <dbReference type="ARBA" id="ARBA00047808"/>
    </source>
</evidence>
<evidence type="ECO:0000256" key="18">
    <source>
        <dbReference type="ARBA" id="ARBA00032510"/>
    </source>
</evidence>
<evidence type="ECO:0000256" key="6">
    <source>
        <dbReference type="ARBA" id="ARBA00011245"/>
    </source>
</evidence>
<feature type="non-terminal residue" evidence="23">
    <location>
        <position position="319"/>
    </location>
</feature>
<evidence type="ECO:0000256" key="11">
    <source>
        <dbReference type="ARBA" id="ARBA00022723"/>
    </source>
</evidence>
<keyword evidence="15" id="KW-0289">Folate biosynthesis</keyword>
<dbReference type="Proteomes" id="UP000249396">
    <property type="component" value="Unassembled WGS sequence"/>
</dbReference>
<dbReference type="GO" id="GO:0005737">
    <property type="term" value="C:cytoplasm"/>
    <property type="evidence" value="ECO:0007669"/>
    <property type="project" value="TreeGrafter"/>
</dbReference>
<dbReference type="NCBIfam" id="TIGR01499">
    <property type="entry name" value="folC"/>
    <property type="match status" value="1"/>
</dbReference>
<dbReference type="PANTHER" id="PTHR11136:SF0">
    <property type="entry name" value="DIHYDROFOLATE SYNTHETASE-RELATED"/>
    <property type="match status" value="1"/>
</dbReference>
<evidence type="ECO:0000256" key="3">
    <source>
        <dbReference type="ARBA" id="ARBA00004799"/>
    </source>
</evidence>
<comment type="pathway">
    <text evidence="3">Cofactor biosynthesis; tetrahydrofolate biosynthesis; 7,8-dihydrofolate from 2-amino-4-hydroxy-6-hydroxymethyl-7,8-dihydropteridine diphosphate and 4-aminobenzoate: step 2/2.</text>
</comment>
<dbReference type="Gene3D" id="3.40.1190.10">
    <property type="entry name" value="Mur-like, catalytic domain"/>
    <property type="match status" value="1"/>
</dbReference>
<comment type="cofactor">
    <cofactor evidence="1">
        <name>Mg(2+)</name>
        <dbReference type="ChEBI" id="CHEBI:18420"/>
    </cofactor>
</comment>